<dbReference type="Gene3D" id="2.60.110.10">
    <property type="entry name" value="Thaumatin"/>
    <property type="match status" value="1"/>
</dbReference>
<feature type="disulfide bond" evidence="1">
    <location>
        <begin position="149"/>
        <end position="164"/>
    </location>
</feature>
<accession>A0A1X2I8R6</accession>
<sequence>MLFSTLLSVAALAGFSVAAPAGGMKVVVKNQCDYDLTVSKLTNGESYGSSVKVSQGSSKTYPLAENWQGRFFGRSSCSGTNCTIAGASDPASLAEFTFRGSGGNDFYDLSFVDGFNLPLKIVPIGGSGDGNSSSGYECGSPTCSTIPTCPDDMKIYTDGKYTSCQSACSKYGTDEYCCTGSYNDSNKCTPNSYSKAVKDECPSAYSYAYDDKTSTYSCVAQGYDVVFCP</sequence>
<dbReference type="InterPro" id="IPR001938">
    <property type="entry name" value="Thaumatin"/>
</dbReference>
<feature type="disulfide bond" evidence="1">
    <location>
        <begin position="32"/>
        <end position="228"/>
    </location>
</feature>
<protein>
    <submittedName>
        <fullName evidence="3">Thaumatin</fullName>
    </submittedName>
</protein>
<comment type="caution">
    <text evidence="3">The sequence shown here is derived from an EMBL/GenBank/DDBJ whole genome shotgun (WGS) entry which is preliminary data.</text>
</comment>
<dbReference type="PROSITE" id="PS51367">
    <property type="entry name" value="THAUMATIN_2"/>
    <property type="match status" value="1"/>
</dbReference>
<reference evidence="3 4" key="1">
    <citation type="submission" date="2016-07" db="EMBL/GenBank/DDBJ databases">
        <title>Pervasive Adenine N6-methylation of Active Genes in Fungi.</title>
        <authorList>
            <consortium name="DOE Joint Genome Institute"/>
            <person name="Mondo S.J."/>
            <person name="Dannebaum R.O."/>
            <person name="Kuo R.C."/>
            <person name="Labutti K."/>
            <person name="Haridas S."/>
            <person name="Kuo A."/>
            <person name="Salamov A."/>
            <person name="Ahrendt S.R."/>
            <person name="Lipzen A."/>
            <person name="Sullivan W."/>
            <person name="Andreopoulos W.B."/>
            <person name="Clum A."/>
            <person name="Lindquist E."/>
            <person name="Daum C."/>
            <person name="Ramamoorthy G.K."/>
            <person name="Gryganskyi A."/>
            <person name="Culley D."/>
            <person name="Magnuson J.K."/>
            <person name="James T.Y."/>
            <person name="O'Malley M.A."/>
            <person name="Stajich J.E."/>
            <person name="Spatafora J.W."/>
            <person name="Visel A."/>
            <person name="Grigoriev I.V."/>
        </authorList>
    </citation>
    <scope>NUCLEOTIDE SEQUENCE [LARGE SCALE GENOMIC DNA]</scope>
    <source>
        <strain evidence="3 4">NRRL 1336</strain>
    </source>
</reference>
<dbReference type="EMBL" id="MCGE01000020">
    <property type="protein sequence ID" value="ORZ11860.1"/>
    <property type="molecule type" value="Genomic_DNA"/>
</dbReference>
<evidence type="ECO:0000256" key="1">
    <source>
        <dbReference type="PIRSR" id="PIRSR002703-1"/>
    </source>
</evidence>
<feature type="disulfide bond" evidence="1">
    <location>
        <begin position="168"/>
        <end position="177"/>
    </location>
</feature>
<dbReference type="OrthoDB" id="430315at2759"/>
<feature type="signal peptide" evidence="2">
    <location>
        <begin position="1"/>
        <end position="18"/>
    </location>
</feature>
<dbReference type="SUPFAM" id="SSF49870">
    <property type="entry name" value="Osmotin, thaumatin-like protein"/>
    <property type="match status" value="1"/>
</dbReference>
<dbReference type="STRING" id="90262.A0A1X2I8R6"/>
<dbReference type="PRINTS" id="PR00347">
    <property type="entry name" value="THAUMATIN"/>
</dbReference>
<evidence type="ECO:0000313" key="3">
    <source>
        <dbReference type="EMBL" id="ORZ11860.1"/>
    </source>
</evidence>
<dbReference type="PIRSF" id="PIRSF002703">
    <property type="entry name" value="Thaumatin"/>
    <property type="match status" value="1"/>
</dbReference>
<evidence type="ECO:0000313" key="4">
    <source>
        <dbReference type="Proteomes" id="UP000193560"/>
    </source>
</evidence>
<dbReference type="AlphaFoldDB" id="A0A1X2I8R6"/>
<dbReference type="PANTHER" id="PTHR31013:SF2">
    <property type="entry name" value="THAUMATIN-LIKE PROTEIN"/>
    <property type="match status" value="1"/>
</dbReference>
<keyword evidence="2" id="KW-0732">Signal</keyword>
<proteinExistence type="predicted"/>
<gene>
    <name evidence="3" type="ORF">BCR42DRAFT_420769</name>
</gene>
<feature type="disulfide bond" evidence="1">
    <location>
        <begin position="138"/>
        <end position="201"/>
    </location>
</feature>
<dbReference type="Proteomes" id="UP000193560">
    <property type="component" value="Unassembled WGS sequence"/>
</dbReference>
<evidence type="ECO:0000256" key="2">
    <source>
        <dbReference type="SAM" id="SignalP"/>
    </source>
</evidence>
<feature type="chain" id="PRO_5012191428" evidence="2">
    <location>
        <begin position="19"/>
        <end position="229"/>
    </location>
</feature>
<dbReference type="PANTHER" id="PTHR31013">
    <property type="entry name" value="THAUMATIN FAMILY PROTEIN-RELATED"/>
    <property type="match status" value="1"/>
</dbReference>
<keyword evidence="1" id="KW-1015">Disulfide bond</keyword>
<dbReference type="SMART" id="SM00205">
    <property type="entry name" value="THN"/>
    <property type="match status" value="1"/>
</dbReference>
<feature type="disulfide bond" evidence="1">
    <location>
        <begin position="178"/>
        <end position="188"/>
    </location>
</feature>
<dbReference type="Pfam" id="PF00314">
    <property type="entry name" value="Thaumatin"/>
    <property type="match status" value="1"/>
</dbReference>
<dbReference type="InterPro" id="IPR037176">
    <property type="entry name" value="Osmotin/thaumatin-like_sf"/>
</dbReference>
<organism evidence="3 4">
    <name type="scientific">Absidia repens</name>
    <dbReference type="NCBI Taxonomy" id="90262"/>
    <lineage>
        <taxon>Eukaryota</taxon>
        <taxon>Fungi</taxon>
        <taxon>Fungi incertae sedis</taxon>
        <taxon>Mucoromycota</taxon>
        <taxon>Mucoromycotina</taxon>
        <taxon>Mucoromycetes</taxon>
        <taxon>Mucorales</taxon>
        <taxon>Cunninghamellaceae</taxon>
        <taxon>Absidia</taxon>
    </lineage>
</organism>
<name>A0A1X2I8R6_9FUNG</name>
<keyword evidence="4" id="KW-1185">Reference proteome</keyword>